<dbReference type="Proteomes" id="UP000191418">
    <property type="component" value="Unassembled WGS sequence"/>
</dbReference>
<organism evidence="2 3">
    <name type="scientific">Oceanospirillum multiglobuliferum</name>
    <dbReference type="NCBI Taxonomy" id="64969"/>
    <lineage>
        <taxon>Bacteria</taxon>
        <taxon>Pseudomonadati</taxon>
        <taxon>Pseudomonadota</taxon>
        <taxon>Gammaproteobacteria</taxon>
        <taxon>Oceanospirillales</taxon>
        <taxon>Oceanospirillaceae</taxon>
        <taxon>Oceanospirillum</taxon>
    </lineage>
</organism>
<keyword evidence="1" id="KW-0472">Membrane</keyword>
<keyword evidence="1" id="KW-0812">Transmembrane</keyword>
<dbReference type="PROSITE" id="PS00409">
    <property type="entry name" value="PROKAR_NTER_METHYL"/>
    <property type="match status" value="1"/>
</dbReference>
<dbReference type="EMBL" id="MTSM01000019">
    <property type="protein sequence ID" value="OPX54773.1"/>
    <property type="molecule type" value="Genomic_DNA"/>
</dbReference>
<gene>
    <name evidence="2" type="ORF">BTE48_12780</name>
</gene>
<reference evidence="2 3" key="1">
    <citation type="submission" date="2017-01" db="EMBL/GenBank/DDBJ databases">
        <title>Genome Sequencing of a Marine Spirillum, Oceanospirillum multiglobuliferum ATCC 33336, from Japan.</title>
        <authorList>
            <person name="Carney J.G."/>
            <person name="Trachtenberg A.M."/>
            <person name="Rheaume B.A."/>
            <person name="Linnane J.D."/>
            <person name="Pitts N.L."/>
            <person name="Mykles D.L."/>
            <person name="Maclea K.S."/>
        </authorList>
    </citation>
    <scope>NUCLEOTIDE SEQUENCE [LARGE SCALE GENOMIC DNA]</scope>
    <source>
        <strain evidence="2 3">ATCC 33336</strain>
    </source>
</reference>
<dbReference type="NCBIfam" id="TIGR02532">
    <property type="entry name" value="IV_pilin_GFxxxE"/>
    <property type="match status" value="1"/>
</dbReference>
<evidence type="ECO:0000256" key="1">
    <source>
        <dbReference type="SAM" id="Phobius"/>
    </source>
</evidence>
<dbReference type="AlphaFoldDB" id="A0A1T4RMU0"/>
<sequence>MLKRTRQQGFSLPELLIAMVLGVLLVSAVINAYLATLNSTNQNNQQAQLNHNLRASLDLISSELKRAGGIVRPLALDSAQFSQYGSNPFMDSTSNLTLWNAADNTLNCTNNLCDCVTYSYDRNLDGDPYNGGMNHFGFKLQNKGLKMRKGGAVAPGDVLNCSNGQWEGLTEDEVEITSFTLSYINAAGTVIAAPEQLDITNTDTTCESGTNCLETRNIAISITGSVGDYSLTVSNRVRVRNDRLFTVP</sequence>
<evidence type="ECO:0008006" key="4">
    <source>
        <dbReference type="Google" id="ProtNLM"/>
    </source>
</evidence>
<accession>A0A1T4RMU0</accession>
<keyword evidence="1" id="KW-1133">Transmembrane helix</keyword>
<dbReference type="Pfam" id="PF07963">
    <property type="entry name" value="N_methyl"/>
    <property type="match status" value="1"/>
</dbReference>
<dbReference type="STRING" id="64969.SAMN02745127_02484"/>
<dbReference type="OrthoDB" id="6118038at2"/>
<keyword evidence="3" id="KW-1185">Reference proteome</keyword>
<proteinExistence type="predicted"/>
<evidence type="ECO:0000313" key="2">
    <source>
        <dbReference type="EMBL" id="OPX54773.1"/>
    </source>
</evidence>
<protein>
    <recommendedName>
        <fullName evidence="4">Prepilin-type N-terminal cleavage/methylation domain-containing protein</fullName>
    </recommendedName>
</protein>
<feature type="transmembrane region" description="Helical" evidence="1">
    <location>
        <begin position="12"/>
        <end position="34"/>
    </location>
</feature>
<dbReference type="RefSeq" id="WP_078746028.1">
    <property type="nucleotide sequence ID" value="NZ_FUXG01000018.1"/>
</dbReference>
<name>A0A1T4RMU0_9GAMM</name>
<evidence type="ECO:0000313" key="3">
    <source>
        <dbReference type="Proteomes" id="UP000191418"/>
    </source>
</evidence>
<dbReference type="InterPro" id="IPR012902">
    <property type="entry name" value="N_methyl_site"/>
</dbReference>
<comment type="caution">
    <text evidence="2">The sequence shown here is derived from an EMBL/GenBank/DDBJ whole genome shotgun (WGS) entry which is preliminary data.</text>
</comment>